<accession>A0A1G6WAG3</accession>
<dbReference type="Proteomes" id="UP000199060">
    <property type="component" value="Unassembled WGS sequence"/>
</dbReference>
<dbReference type="InterPro" id="IPR002104">
    <property type="entry name" value="Integrase_catalytic"/>
</dbReference>
<dbReference type="InterPro" id="IPR010998">
    <property type="entry name" value="Integrase_recombinase_N"/>
</dbReference>
<reference evidence="9" key="1">
    <citation type="submission" date="2016-10" db="EMBL/GenBank/DDBJ databases">
        <authorList>
            <person name="Varghese N."/>
            <person name="Submissions S."/>
        </authorList>
    </citation>
    <scope>NUCLEOTIDE SEQUENCE [LARGE SCALE GENOMIC DNA]</scope>
    <source>
        <strain evidence="9">DSM 23095</strain>
    </source>
</reference>
<sequence>MEFKGISFKFVHNPKNHVNKKLEFFIQVRITLERKTKYFTISELPKIPLKYWSGRENRWVKESFSQGARINSYLISKVAALNEFLVLSKTTGKILTFDLIRSRFFMKGEIETLNDYYRSFIKKHSFESSRTRQAYQTTLSNLDEFNPSVSFNSISESLINEFITWEREKKKIKDVTIDKHLTHIKTVIKFLTQEGFLMVNPIQHSRFKVKPEKAERVSLTEQELKVIGNLVFNEEKSHLIKTRDIFLFLCKTGLYYNDFKSLTKDEIITVEGKKLIQSKRTKNGENYIVPLSPIALEILETWKDTKDKSKKSLLFEGLIAEPVFNRHLKEIAKIGKIDKKLSNKVGRHTFTQIAISNGIPKTFVSKMLGHTKGDTTNHYYDLNPTHFIKKFINNSVFDQ</sequence>
<name>A0A1G6WAG3_9BACT</name>
<dbReference type="OrthoDB" id="9806835at2"/>
<dbReference type="PROSITE" id="PS51898">
    <property type="entry name" value="TYR_RECOMBINASE"/>
    <property type="match status" value="1"/>
</dbReference>
<evidence type="ECO:0000259" key="7">
    <source>
        <dbReference type="PROSITE" id="PS51900"/>
    </source>
</evidence>
<keyword evidence="3 5" id="KW-0238">DNA-binding</keyword>
<gene>
    <name evidence="8" type="ORF">SAMN04488104_104236</name>
</gene>
<keyword evidence="4" id="KW-0233">DNA recombination</keyword>
<dbReference type="PROSITE" id="PS51900">
    <property type="entry name" value="CB"/>
    <property type="match status" value="1"/>
</dbReference>
<protein>
    <submittedName>
        <fullName evidence="8">Site-specific recombinase XerD</fullName>
    </submittedName>
</protein>
<evidence type="ECO:0000313" key="8">
    <source>
        <dbReference type="EMBL" id="SDD62930.1"/>
    </source>
</evidence>
<keyword evidence="2" id="KW-0229">DNA integration</keyword>
<dbReference type="AlphaFoldDB" id="A0A1G6WAG3"/>
<dbReference type="Gene3D" id="1.10.443.10">
    <property type="entry name" value="Intergrase catalytic core"/>
    <property type="match status" value="1"/>
</dbReference>
<dbReference type="GO" id="GO:0003677">
    <property type="term" value="F:DNA binding"/>
    <property type="evidence" value="ECO:0007669"/>
    <property type="project" value="UniProtKB-UniRule"/>
</dbReference>
<dbReference type="Pfam" id="PF13102">
    <property type="entry name" value="Phage_int_SAM_5"/>
    <property type="match status" value="1"/>
</dbReference>
<evidence type="ECO:0000256" key="2">
    <source>
        <dbReference type="ARBA" id="ARBA00022908"/>
    </source>
</evidence>
<evidence type="ECO:0000313" key="9">
    <source>
        <dbReference type="Proteomes" id="UP000199060"/>
    </source>
</evidence>
<dbReference type="InterPro" id="IPR044068">
    <property type="entry name" value="CB"/>
</dbReference>
<keyword evidence="9" id="KW-1185">Reference proteome</keyword>
<dbReference type="EMBL" id="FNAC01000042">
    <property type="protein sequence ID" value="SDD62930.1"/>
    <property type="molecule type" value="Genomic_DNA"/>
</dbReference>
<dbReference type="InterPro" id="IPR011010">
    <property type="entry name" value="DNA_brk_join_enz"/>
</dbReference>
<evidence type="ECO:0000256" key="3">
    <source>
        <dbReference type="ARBA" id="ARBA00023125"/>
    </source>
</evidence>
<comment type="similarity">
    <text evidence="1">Belongs to the 'phage' integrase family.</text>
</comment>
<dbReference type="PANTHER" id="PTHR30349">
    <property type="entry name" value="PHAGE INTEGRASE-RELATED"/>
    <property type="match status" value="1"/>
</dbReference>
<proteinExistence type="inferred from homology"/>
<dbReference type="InterPro" id="IPR025269">
    <property type="entry name" value="SAM-like_dom"/>
</dbReference>
<dbReference type="SUPFAM" id="SSF56349">
    <property type="entry name" value="DNA breaking-rejoining enzymes"/>
    <property type="match status" value="1"/>
</dbReference>
<dbReference type="InterPro" id="IPR013762">
    <property type="entry name" value="Integrase-like_cat_sf"/>
</dbReference>
<dbReference type="Gene3D" id="1.10.150.130">
    <property type="match status" value="1"/>
</dbReference>
<organism evidence="8 9">
    <name type="scientific">Algoriphagus faecimaris</name>
    <dbReference type="NCBI Taxonomy" id="686796"/>
    <lineage>
        <taxon>Bacteria</taxon>
        <taxon>Pseudomonadati</taxon>
        <taxon>Bacteroidota</taxon>
        <taxon>Cytophagia</taxon>
        <taxon>Cytophagales</taxon>
        <taxon>Cyclobacteriaceae</taxon>
        <taxon>Algoriphagus</taxon>
    </lineage>
</organism>
<dbReference type="GO" id="GO:0015074">
    <property type="term" value="P:DNA integration"/>
    <property type="evidence" value="ECO:0007669"/>
    <property type="project" value="UniProtKB-KW"/>
</dbReference>
<feature type="domain" description="Tyr recombinase" evidence="6">
    <location>
        <begin position="214"/>
        <end position="392"/>
    </location>
</feature>
<dbReference type="PANTHER" id="PTHR30349:SF64">
    <property type="entry name" value="PROPHAGE INTEGRASE INTD-RELATED"/>
    <property type="match status" value="1"/>
</dbReference>
<dbReference type="GO" id="GO:0006310">
    <property type="term" value="P:DNA recombination"/>
    <property type="evidence" value="ECO:0007669"/>
    <property type="project" value="UniProtKB-KW"/>
</dbReference>
<evidence type="ECO:0000256" key="4">
    <source>
        <dbReference type="ARBA" id="ARBA00023172"/>
    </source>
</evidence>
<dbReference type="STRING" id="686796.SAMN04488104_104236"/>
<dbReference type="Pfam" id="PF00589">
    <property type="entry name" value="Phage_integrase"/>
    <property type="match status" value="1"/>
</dbReference>
<evidence type="ECO:0000259" key="6">
    <source>
        <dbReference type="PROSITE" id="PS51898"/>
    </source>
</evidence>
<feature type="domain" description="Core-binding (CB)" evidence="7">
    <location>
        <begin position="111"/>
        <end position="192"/>
    </location>
</feature>
<evidence type="ECO:0000256" key="5">
    <source>
        <dbReference type="PROSITE-ProRule" id="PRU01248"/>
    </source>
</evidence>
<dbReference type="InterPro" id="IPR050090">
    <property type="entry name" value="Tyrosine_recombinase_XerCD"/>
</dbReference>
<dbReference type="CDD" id="cd01185">
    <property type="entry name" value="INTN1_C_like"/>
    <property type="match status" value="1"/>
</dbReference>
<evidence type="ECO:0000256" key="1">
    <source>
        <dbReference type="ARBA" id="ARBA00008857"/>
    </source>
</evidence>